<protein>
    <submittedName>
        <fullName evidence="1">Uncharacterized protein</fullName>
    </submittedName>
</protein>
<comment type="caution">
    <text evidence="1">The sequence shown here is derived from an EMBL/GenBank/DDBJ whole genome shotgun (WGS) entry which is preliminary data.</text>
</comment>
<reference evidence="1 2" key="1">
    <citation type="submission" date="2023-07" db="EMBL/GenBank/DDBJ databases">
        <title>Genomic Encyclopedia of Type Strains, Phase IV (KMG-IV): sequencing the most valuable type-strain genomes for metagenomic binning, comparative biology and taxonomic classification.</title>
        <authorList>
            <person name="Goeker M."/>
        </authorList>
    </citation>
    <scope>NUCLEOTIDE SEQUENCE [LARGE SCALE GENOMIC DNA]</scope>
    <source>
        <strain evidence="1 2">DSM 19154</strain>
    </source>
</reference>
<name>A0ABT9YLX9_9BACI</name>
<evidence type="ECO:0000313" key="2">
    <source>
        <dbReference type="Proteomes" id="UP001225034"/>
    </source>
</evidence>
<sequence>MQSFKPNGTNTDDDLGYGVCFGSGLSHLQRLEGLFI</sequence>
<keyword evidence="2" id="KW-1185">Reference proteome</keyword>
<accession>A0ABT9YLX9</accession>
<organism evidence="1 2">
    <name type="scientific">Alkalicoccobacillus murimartini</name>
    <dbReference type="NCBI Taxonomy" id="171685"/>
    <lineage>
        <taxon>Bacteria</taxon>
        <taxon>Bacillati</taxon>
        <taxon>Bacillota</taxon>
        <taxon>Bacilli</taxon>
        <taxon>Bacillales</taxon>
        <taxon>Bacillaceae</taxon>
        <taxon>Alkalicoccobacillus</taxon>
    </lineage>
</organism>
<gene>
    <name evidence="1" type="ORF">J2S05_003703</name>
</gene>
<proteinExistence type="predicted"/>
<dbReference type="Proteomes" id="UP001225034">
    <property type="component" value="Unassembled WGS sequence"/>
</dbReference>
<dbReference type="EMBL" id="JAUSUA010000007">
    <property type="protein sequence ID" value="MDQ0208879.1"/>
    <property type="molecule type" value="Genomic_DNA"/>
</dbReference>
<evidence type="ECO:0000313" key="1">
    <source>
        <dbReference type="EMBL" id="MDQ0208879.1"/>
    </source>
</evidence>